<protein>
    <recommendedName>
        <fullName evidence="2">Rhamnogalacturonase A/B/Epimerase-like pectate lyase domain-containing protein</fullName>
    </recommendedName>
</protein>
<dbReference type="Pfam" id="PF12708">
    <property type="entry name" value="Pect-lyase_RHGA_epim"/>
    <property type="match status" value="1"/>
</dbReference>
<dbReference type="InterPro" id="IPR024535">
    <property type="entry name" value="RHGA/B-epi-like_pectate_lyase"/>
</dbReference>
<evidence type="ECO:0000313" key="4">
    <source>
        <dbReference type="Proteomes" id="UP000009309"/>
    </source>
</evidence>
<dbReference type="AlphaFoldDB" id="I2GSV8"/>
<comment type="caution">
    <text evidence="3">The sequence shown here is derived from an EMBL/GenBank/DDBJ whole genome shotgun (WGS) entry which is preliminary data.</text>
</comment>
<dbReference type="Proteomes" id="UP000009309">
    <property type="component" value="Unassembled WGS sequence"/>
</dbReference>
<keyword evidence="4" id="KW-1185">Reference proteome</keyword>
<feature type="domain" description="Rhamnogalacturonase A/B/Epimerase-like pectate lyase" evidence="2">
    <location>
        <begin position="120"/>
        <end position="169"/>
    </location>
</feature>
<accession>I2GSV8</accession>
<dbReference type="SUPFAM" id="SSF51126">
    <property type="entry name" value="Pectin lyase-like"/>
    <property type="match status" value="1"/>
</dbReference>
<gene>
    <name evidence="3" type="ORF">BN8_06381</name>
</gene>
<feature type="signal peptide" evidence="1">
    <location>
        <begin position="1"/>
        <end position="19"/>
    </location>
</feature>
<evidence type="ECO:0000259" key="2">
    <source>
        <dbReference type="Pfam" id="PF12708"/>
    </source>
</evidence>
<dbReference type="Gene3D" id="2.160.20.10">
    <property type="entry name" value="Single-stranded right-handed beta-helix, Pectin lyase-like"/>
    <property type="match status" value="1"/>
</dbReference>
<feature type="chain" id="PRO_5003659902" description="Rhamnogalacturonase A/B/Epimerase-like pectate lyase domain-containing protein" evidence="1">
    <location>
        <begin position="20"/>
        <end position="520"/>
    </location>
</feature>
<dbReference type="InterPro" id="IPR011050">
    <property type="entry name" value="Pectin_lyase_fold/virulence"/>
</dbReference>
<dbReference type="STRING" id="1185876.BN8_06381"/>
<dbReference type="eggNOG" id="COG5434">
    <property type="taxonomic scope" value="Bacteria"/>
</dbReference>
<dbReference type="InterPro" id="IPR012334">
    <property type="entry name" value="Pectin_lyas_fold"/>
</dbReference>
<evidence type="ECO:0000256" key="1">
    <source>
        <dbReference type="SAM" id="SignalP"/>
    </source>
</evidence>
<dbReference type="EMBL" id="CAIT01000010">
    <property type="protein sequence ID" value="CCH56987.1"/>
    <property type="molecule type" value="Genomic_DNA"/>
</dbReference>
<reference evidence="3 4" key="1">
    <citation type="journal article" date="2012" name="J. Bacteriol.">
        <title>Genome Sequence of the Filamentous Bacterium Fibrisoma limi BUZ 3T.</title>
        <authorList>
            <person name="Filippini M."/>
            <person name="Qi W."/>
            <person name="Jaenicke S."/>
            <person name="Goesmann A."/>
            <person name="Smits T.H."/>
            <person name="Bagheri H.C."/>
        </authorList>
    </citation>
    <scope>NUCLEOTIDE SEQUENCE [LARGE SCALE GENOMIC DNA]</scope>
    <source>
        <strain evidence="4">BUZ 3T</strain>
    </source>
</reference>
<keyword evidence="1" id="KW-0732">Signal</keyword>
<name>I2GSV8_9BACT</name>
<proteinExistence type="predicted"/>
<evidence type="ECO:0000313" key="3">
    <source>
        <dbReference type="EMBL" id="CCH56987.1"/>
    </source>
</evidence>
<sequence length="520" mass="56427">MTMKKTVILLLLVSRALQAQVPNYNVPKSIVNQKVLPQKDQKKSSQALAEALLIVNDRIILVRGVSELQTYSGPATQLSTIDGRFWTYEASSNTPPNNGTVILASGKGKGRWVYKPKDTISVTDFGASPNDGTDDHVAIQQAINYASKNNFTLTIPDGLYKISSPLIKTESFLGINIRSAGNNTIFDYSSIKGSQACIKIIGGSGKICQASISGITFRGNRNTTGIEIAGQCGQTITHCNFETNFTGILFHNEATNTFSEWNTGSFCSFASSCRYAISYKRTKGNNSFHGSGLVGVNYINASGEAAVLIGEDCFPYNAPLNAQVWFKQNSAFIENNSKSAAVPYFNGNITFEHFGGNLTLATKNKVFFTGGIQALGDFVTSGLLYQCDALVINQNNSTTPYGLRWNGQIDIKSSSTVLSDLNGAIYQVALTIIGDNYDYRYILIIDSSGGNNGKGSVTILATTKEFNSIGYGKPTFNIDSFGRLTVTNPNYASSSKNLKAYITLRQIADYYYGNYPAKSF</sequence>
<organism evidence="3 4">
    <name type="scientific">Fibrisoma limi BUZ 3</name>
    <dbReference type="NCBI Taxonomy" id="1185876"/>
    <lineage>
        <taxon>Bacteria</taxon>
        <taxon>Pseudomonadati</taxon>
        <taxon>Bacteroidota</taxon>
        <taxon>Cytophagia</taxon>
        <taxon>Cytophagales</taxon>
        <taxon>Spirosomataceae</taxon>
        <taxon>Fibrisoma</taxon>
    </lineage>
</organism>